<evidence type="ECO:0000256" key="3">
    <source>
        <dbReference type="ARBA" id="ARBA00021903"/>
    </source>
</evidence>
<evidence type="ECO:0000256" key="4">
    <source>
        <dbReference type="ARBA" id="ARBA00022475"/>
    </source>
</evidence>
<keyword evidence="5 8" id="KW-0812">Transmembrane</keyword>
<reference evidence="9 10" key="1">
    <citation type="submission" date="2016-10" db="EMBL/GenBank/DDBJ databases">
        <authorList>
            <person name="de Groot N.N."/>
        </authorList>
    </citation>
    <scope>NUCLEOTIDE SEQUENCE [LARGE SCALE GENOMIC DNA]</scope>
    <source>
        <strain evidence="9 10">Nv1</strain>
    </source>
</reference>
<evidence type="ECO:0000256" key="1">
    <source>
        <dbReference type="ARBA" id="ARBA00004429"/>
    </source>
</evidence>
<dbReference type="GO" id="GO:0005886">
    <property type="term" value="C:plasma membrane"/>
    <property type="evidence" value="ECO:0007669"/>
    <property type="project" value="UniProtKB-SubCell"/>
</dbReference>
<dbReference type="Pfam" id="PF06146">
    <property type="entry name" value="PsiE"/>
    <property type="match status" value="1"/>
</dbReference>
<evidence type="ECO:0000256" key="6">
    <source>
        <dbReference type="ARBA" id="ARBA00022989"/>
    </source>
</evidence>
<feature type="transmembrane region" description="Helical" evidence="8">
    <location>
        <begin position="73"/>
        <end position="91"/>
    </location>
</feature>
<dbReference type="InterPro" id="IPR020948">
    <property type="entry name" value="P_starv_induced_PsiE-like"/>
</dbReference>
<feature type="transmembrane region" description="Helical" evidence="8">
    <location>
        <begin position="12"/>
        <end position="34"/>
    </location>
</feature>
<name>A0A1H7GLC0_9PROT</name>
<dbReference type="EMBL" id="FOBH01000001">
    <property type="protein sequence ID" value="SEK38953.1"/>
    <property type="molecule type" value="Genomic_DNA"/>
</dbReference>
<feature type="transmembrane region" description="Helical" evidence="8">
    <location>
        <begin position="103"/>
        <end position="122"/>
    </location>
</feature>
<dbReference type="InterPro" id="IPR009315">
    <property type="entry name" value="P_starv_induced_PsiE"/>
</dbReference>
<evidence type="ECO:0000256" key="5">
    <source>
        <dbReference type="ARBA" id="ARBA00022692"/>
    </source>
</evidence>
<protein>
    <recommendedName>
        <fullName evidence="3">Protein PsiE</fullName>
    </recommendedName>
</protein>
<proteinExistence type="inferred from homology"/>
<dbReference type="STRING" id="1233.SAMN05216387_101315"/>
<keyword evidence="6 8" id="KW-1133">Transmembrane helix</keyword>
<evidence type="ECO:0000313" key="9">
    <source>
        <dbReference type="EMBL" id="SEK38953.1"/>
    </source>
</evidence>
<evidence type="ECO:0000256" key="8">
    <source>
        <dbReference type="SAM" id="Phobius"/>
    </source>
</evidence>
<keyword evidence="7 8" id="KW-0472">Membrane</keyword>
<organism evidence="9 10">
    <name type="scientific">Nitrosovibrio tenuis</name>
    <dbReference type="NCBI Taxonomy" id="1233"/>
    <lineage>
        <taxon>Bacteria</taxon>
        <taxon>Pseudomonadati</taxon>
        <taxon>Pseudomonadota</taxon>
        <taxon>Betaproteobacteria</taxon>
        <taxon>Nitrosomonadales</taxon>
        <taxon>Nitrosomonadaceae</taxon>
        <taxon>Nitrosovibrio</taxon>
    </lineage>
</organism>
<feature type="transmembrane region" description="Helical" evidence="8">
    <location>
        <begin position="46"/>
        <end position="67"/>
    </location>
</feature>
<evidence type="ECO:0000313" key="10">
    <source>
        <dbReference type="Proteomes" id="UP000198620"/>
    </source>
</evidence>
<comment type="subcellular location">
    <subcellularLocation>
        <location evidence="1">Cell inner membrane</location>
        <topology evidence="1">Multi-pass membrane protein</topology>
    </subcellularLocation>
</comment>
<dbReference type="PIRSF" id="PIRSF029598">
    <property type="entry name" value="PsiE"/>
    <property type="match status" value="1"/>
</dbReference>
<dbReference type="PANTHER" id="PTHR37819">
    <property type="entry name" value="PROTEIN PSIE"/>
    <property type="match status" value="1"/>
</dbReference>
<dbReference type="GO" id="GO:0016036">
    <property type="term" value="P:cellular response to phosphate starvation"/>
    <property type="evidence" value="ECO:0007669"/>
    <property type="project" value="InterPro"/>
</dbReference>
<dbReference type="Proteomes" id="UP000198620">
    <property type="component" value="Unassembled WGS sequence"/>
</dbReference>
<comment type="similarity">
    <text evidence="2">Belongs to the PsiE family.</text>
</comment>
<evidence type="ECO:0000256" key="7">
    <source>
        <dbReference type="ARBA" id="ARBA00023136"/>
    </source>
</evidence>
<dbReference type="PANTHER" id="PTHR37819:SF1">
    <property type="entry name" value="PROTEIN PSIE"/>
    <property type="match status" value="1"/>
</dbReference>
<dbReference type="AlphaFoldDB" id="A0A1H7GLC0"/>
<evidence type="ECO:0000256" key="2">
    <source>
        <dbReference type="ARBA" id="ARBA00005632"/>
    </source>
</evidence>
<dbReference type="RefSeq" id="WP_245727512.1">
    <property type="nucleotide sequence ID" value="NZ_FOBH01000001.1"/>
</dbReference>
<sequence>MLHPLAANYSRRILYVFEGAGLIVIAIATIFAGYQETMSMINAARVTLADLLLMFLYLEILTMVGLYFESGKLPVRFPLYIAMVAMARYVIVDIKEMDNLRLLGVSASIVLIAVAVLVIRYGHVRYPYLEDLEELEEAAPHKNHSP</sequence>
<keyword evidence="4" id="KW-1003">Cell membrane</keyword>
<gene>
    <name evidence="9" type="ORF">SAMN05216387_101315</name>
</gene>
<accession>A0A1H7GLC0</accession>
<keyword evidence="10" id="KW-1185">Reference proteome</keyword>